<reference evidence="2" key="1">
    <citation type="submission" date="2016-10" db="EMBL/GenBank/DDBJ databases">
        <authorList>
            <person name="Benchimol M."/>
            <person name="Almeida L.G."/>
            <person name="Vasconcelos A.T."/>
            <person name="Perreira-Neves A."/>
            <person name="Rosa I.A."/>
            <person name="Tasca T."/>
            <person name="Bogo M.R."/>
            <person name="de Souza W."/>
        </authorList>
    </citation>
    <scope>NUCLEOTIDE SEQUENCE [LARGE SCALE GENOMIC DNA]</scope>
    <source>
        <strain evidence="2">K</strain>
    </source>
</reference>
<dbReference type="AlphaFoldDB" id="A0A1J4KTM1"/>
<accession>A0A1J4KTM1</accession>
<keyword evidence="1" id="KW-0732">Signal</keyword>
<keyword evidence="3" id="KW-1185">Reference proteome</keyword>
<organism evidence="2 3">
    <name type="scientific">Tritrichomonas foetus</name>
    <dbReference type="NCBI Taxonomy" id="1144522"/>
    <lineage>
        <taxon>Eukaryota</taxon>
        <taxon>Metamonada</taxon>
        <taxon>Parabasalia</taxon>
        <taxon>Tritrichomonadida</taxon>
        <taxon>Tritrichomonadidae</taxon>
        <taxon>Tritrichomonas</taxon>
    </lineage>
</organism>
<gene>
    <name evidence="2" type="ORF">TRFO_17204</name>
</gene>
<dbReference type="RefSeq" id="XP_068365973.1">
    <property type="nucleotide sequence ID" value="XM_068499446.1"/>
</dbReference>
<evidence type="ECO:0000313" key="3">
    <source>
        <dbReference type="Proteomes" id="UP000179807"/>
    </source>
</evidence>
<dbReference type="VEuPathDB" id="TrichDB:TRFO_17204"/>
<dbReference type="GeneID" id="94834150"/>
<protein>
    <recommendedName>
        <fullName evidence="4">Secreted protein</fullName>
    </recommendedName>
</protein>
<dbReference type="EMBL" id="MLAK01000554">
    <property type="protein sequence ID" value="OHT12837.1"/>
    <property type="molecule type" value="Genomic_DNA"/>
</dbReference>
<evidence type="ECO:0000313" key="2">
    <source>
        <dbReference type="EMBL" id="OHT12837.1"/>
    </source>
</evidence>
<comment type="caution">
    <text evidence="2">The sequence shown here is derived from an EMBL/GenBank/DDBJ whole genome shotgun (WGS) entry which is preliminary data.</text>
</comment>
<evidence type="ECO:0008006" key="4">
    <source>
        <dbReference type="Google" id="ProtNLM"/>
    </source>
</evidence>
<sequence length="184" mass="21323">MVIFQLLLVLLVVSNHPMVNGVMPSQFQEQFDKKVMVMLLWLWTEKVETFSVLGLVIMVSIKVIQRIHNICISQRVPIMVIHGQNQETSRISYIAHFARIAMMNERTNGRECLYLQAQEFRCVMVHSDSPAWFTMVMLQKAQISETMSCTLMILEKHGEWKQNSLGHMAAMQTKLKWLNSIVVI</sequence>
<dbReference type="Proteomes" id="UP000179807">
    <property type="component" value="Unassembled WGS sequence"/>
</dbReference>
<feature type="signal peptide" evidence="1">
    <location>
        <begin position="1"/>
        <end position="21"/>
    </location>
</feature>
<name>A0A1J4KTM1_9EUKA</name>
<proteinExistence type="predicted"/>
<evidence type="ECO:0000256" key="1">
    <source>
        <dbReference type="SAM" id="SignalP"/>
    </source>
</evidence>
<feature type="chain" id="PRO_5009630212" description="Secreted protein" evidence="1">
    <location>
        <begin position="22"/>
        <end position="184"/>
    </location>
</feature>